<dbReference type="SUPFAM" id="SSF48403">
    <property type="entry name" value="Ankyrin repeat"/>
    <property type="match status" value="5"/>
</dbReference>
<feature type="coiled-coil region" evidence="4">
    <location>
        <begin position="1687"/>
        <end position="1717"/>
    </location>
</feature>
<dbReference type="PROSITE" id="PS50088">
    <property type="entry name" value="ANK_REPEAT"/>
    <property type="match status" value="1"/>
</dbReference>
<organism evidence="6 7">
    <name type="scientific">Schizothecium vesticola</name>
    <dbReference type="NCBI Taxonomy" id="314040"/>
    <lineage>
        <taxon>Eukaryota</taxon>
        <taxon>Fungi</taxon>
        <taxon>Dikarya</taxon>
        <taxon>Ascomycota</taxon>
        <taxon>Pezizomycotina</taxon>
        <taxon>Sordariomycetes</taxon>
        <taxon>Sordariomycetidae</taxon>
        <taxon>Sordariales</taxon>
        <taxon>Schizotheciaceae</taxon>
        <taxon>Schizothecium</taxon>
    </lineage>
</organism>
<name>A0AA40EW24_9PEZI</name>
<proteinExistence type="predicted"/>
<dbReference type="SMART" id="SM00248">
    <property type="entry name" value="ANK"/>
    <property type="match status" value="14"/>
</dbReference>
<evidence type="ECO:0000256" key="3">
    <source>
        <dbReference type="PROSITE-ProRule" id="PRU00023"/>
    </source>
</evidence>
<feature type="repeat" description="ANK" evidence="3">
    <location>
        <begin position="1414"/>
        <end position="1446"/>
    </location>
</feature>
<gene>
    <name evidence="6" type="ORF">B0T18DRAFT_489121</name>
</gene>
<dbReference type="Proteomes" id="UP001172155">
    <property type="component" value="Unassembled WGS sequence"/>
</dbReference>
<evidence type="ECO:0000256" key="2">
    <source>
        <dbReference type="ARBA" id="ARBA00023043"/>
    </source>
</evidence>
<reference evidence="6" key="1">
    <citation type="submission" date="2023-06" db="EMBL/GenBank/DDBJ databases">
        <title>Genome-scale phylogeny and comparative genomics of the fungal order Sordariales.</title>
        <authorList>
            <consortium name="Lawrence Berkeley National Laboratory"/>
            <person name="Hensen N."/>
            <person name="Bonometti L."/>
            <person name="Westerberg I."/>
            <person name="Brannstrom I.O."/>
            <person name="Guillou S."/>
            <person name="Cros-Aarteil S."/>
            <person name="Calhoun S."/>
            <person name="Haridas S."/>
            <person name="Kuo A."/>
            <person name="Mondo S."/>
            <person name="Pangilinan J."/>
            <person name="Riley R."/>
            <person name="LaButti K."/>
            <person name="Andreopoulos B."/>
            <person name="Lipzen A."/>
            <person name="Chen C."/>
            <person name="Yanf M."/>
            <person name="Daum C."/>
            <person name="Ng V."/>
            <person name="Clum A."/>
            <person name="Steindorff A."/>
            <person name="Ohm R."/>
            <person name="Martin F."/>
            <person name="Silar P."/>
            <person name="Natvig D."/>
            <person name="Lalanne C."/>
            <person name="Gautier V."/>
            <person name="Ament-velasquez S.L."/>
            <person name="Kruys A."/>
            <person name="Hutchinson M.I."/>
            <person name="Powell A.J."/>
            <person name="Barry K."/>
            <person name="Miller A.N."/>
            <person name="Grigoriev I.V."/>
            <person name="Debuchy R."/>
            <person name="Gladieux P."/>
            <person name="Thoren M.H."/>
            <person name="Johannesson H."/>
        </authorList>
    </citation>
    <scope>NUCLEOTIDE SEQUENCE</scope>
    <source>
        <strain evidence="6">SMH3187-1</strain>
    </source>
</reference>
<evidence type="ECO:0008006" key="8">
    <source>
        <dbReference type="Google" id="ProtNLM"/>
    </source>
</evidence>
<accession>A0AA40EW24</accession>
<keyword evidence="4" id="KW-0175">Coiled coil</keyword>
<sequence>MAPALGLDARQSPQHTLLQLAAAYGILEPERVAFSVQGPAPRTPQDDHLAEELLKKRRLAEGPDRSSQGTIKRAFGSSKKTWDSKEIFNALDAHVSNGGAPAVADALIAKLLVVGGDLNVSSGSLRGRTSLLTRRKSLESMEPSRVLQKAIQNRQREMVAVLVNHADGFTIDAAMPYAIRSGDPVILQMLLQHTPNSLQSDAKDAFRQTCIMGGQADLVGLIVQSNARPEPNWLSMCMVDATRKGCLDTVLRLSRSNADGDYNRAEALKTAIDLCRVDMALAILTGAKPPRPGSQGLAESFIRLFQHATIDPNMKMAFTEALLCAGATGDAVSGALIQASQAGFYDLVDLLVTYGASVEFEDALVVRQAVSKGQSSLVQLLLTERSVLSPLYASKCVSMIPKNISPEDRHVLLSVLLRKGAKGTSLHNALIDAAQAADLYSIELLVTPHFPGAQPVSSSDVRNGARGYEIHDTASVNHKDGLALGIAVRMNSLPMVKLLLAGRPSPPTLDFVFPQLHALPPMDRYHMAECFLAAGLSGPCVSATLQIAIEEQPPQRDEKFISLLLRHNADVNINDGASILSAIAIRDCLLLETLLKGNPSPQTIAAAMARALTVEDKRPRLEIVRLLINAGAGRNGPQVSAALVQLLQVKPVDTQLAALLLESGRADANYEHGAAALLAGSDQDGQVFDLVLQHGRPTPQTLSLALDAICKTPPTPAKTTKVASVLRRLSQKEGSSIALETEVEMLVTLPPERRIPTVARSLLAAGADVNANKAAALRAAVKGADMQLLDLLLAASPAPTSLATALPHSVNIADPMDRLSFTQRLIEAGAPRAEANRALIYAITTHPTDLPLLGLLASHADSIDGEALTLAAKKENPDVVHLLLEKTNKSYPVPVLTSVFHQATKGQGREKRAAICKTLLRKGVTGRIVSEALVAAASDGDLLLAAILMENGASLEHQEGLAIVAASAAGSHEVLETLLAGKDGAKQETLEKCFQAATQVGDLERRAGVFRLLLSKGVRGGVIDAELVSAAKFGQDGENLVGLLLEYGANVDYNSGEAIWNATRSAMMGSLKMLLGIERIGAKQTRPSEATLLRALKASRKLSRDPRYQVIEWLFQAGLPACEEINIALNRAVKDEPDLRLIQLLLKHGASPTSNGCESLINAAQSLQADILAVFLDAPIPQKDVSWAFRQAFTPETASGWLSEQGFQVAQMLLEKGAEGDSLSLALSASIDNYATDNDAMARQFVGLLLRNKADVNYDNGLVVQKAARRADLELIELVLHGKPDSLAVSMAFPYLFDSDLPEDETLRLVQLFADYHDGEERLDPMFSHPVSEPVIFRALTQFPRSLKILQALLDAGYYHDQMTTLRVSDDIDDDEKVSLLFWALFQPQKRVSSTLIELLIHRGAKINFETPLSKMTPLMLAIQAKRTDLVGTLLIAGADVDVVDGTGNTPMTMATQIGGDIGTSMMSKILAADPSKNDGSLHNAARDLNLSTMQILLDFGHDPDFPSTLHGGRTALGELCLNAADAGPLTAAQEKQMERAMTLLLNSGTDTTIHSAGKSPLLLALHSSDPVPTTRALLKVGLWKSINSPSHHFTSSTNLVHSPTQYLLRVLPPSPTTPQLLALLHANRATDVYYAGAGPQPPDALNLPPDLLAAERARLTRDELAARDAAAHALALSRANDLARAHTRILAERAALEDARRDAETEALRARAAIEEQTFATALRRAQAEREAAAGHEQRMLEAGLTRARLVGEAEQEWDGKRVANAREMSTMRVREREALERLEAAGDERVMRRLAEQKRLVQSQSVLAAQLEGSGRGGAGRQIGYVTGELD</sequence>
<dbReference type="PROSITE" id="PS50297">
    <property type="entry name" value="ANK_REP_REGION"/>
    <property type="match status" value="1"/>
</dbReference>
<evidence type="ECO:0000313" key="6">
    <source>
        <dbReference type="EMBL" id="KAK0746592.1"/>
    </source>
</evidence>
<keyword evidence="2 3" id="KW-0040">ANK repeat</keyword>
<dbReference type="EMBL" id="JAUKUD010000004">
    <property type="protein sequence ID" value="KAK0746592.1"/>
    <property type="molecule type" value="Genomic_DNA"/>
</dbReference>
<protein>
    <recommendedName>
        <fullName evidence="8">Ankyrin</fullName>
    </recommendedName>
</protein>
<dbReference type="InterPro" id="IPR002110">
    <property type="entry name" value="Ankyrin_rpt"/>
</dbReference>
<dbReference type="InterPro" id="IPR050745">
    <property type="entry name" value="Multifunctional_regulatory"/>
</dbReference>
<comment type="caution">
    <text evidence="6">The sequence shown here is derived from an EMBL/GenBank/DDBJ whole genome shotgun (WGS) entry which is preliminary data.</text>
</comment>
<keyword evidence="7" id="KW-1185">Reference proteome</keyword>
<feature type="region of interest" description="Disordered" evidence="5">
    <location>
        <begin position="57"/>
        <end position="77"/>
    </location>
</feature>
<evidence type="ECO:0000313" key="7">
    <source>
        <dbReference type="Proteomes" id="UP001172155"/>
    </source>
</evidence>
<dbReference type="Pfam" id="PF00023">
    <property type="entry name" value="Ank"/>
    <property type="match status" value="1"/>
</dbReference>
<evidence type="ECO:0000256" key="4">
    <source>
        <dbReference type="SAM" id="Coils"/>
    </source>
</evidence>
<evidence type="ECO:0000256" key="1">
    <source>
        <dbReference type="ARBA" id="ARBA00022737"/>
    </source>
</evidence>
<dbReference type="Gene3D" id="1.25.40.20">
    <property type="entry name" value="Ankyrin repeat-containing domain"/>
    <property type="match status" value="7"/>
</dbReference>
<dbReference type="InterPro" id="IPR036770">
    <property type="entry name" value="Ankyrin_rpt-contain_sf"/>
</dbReference>
<keyword evidence="1" id="KW-0677">Repeat</keyword>
<evidence type="ECO:0000256" key="5">
    <source>
        <dbReference type="SAM" id="MobiDB-lite"/>
    </source>
</evidence>
<dbReference type="PANTHER" id="PTHR24189">
    <property type="entry name" value="MYOTROPHIN"/>
    <property type="match status" value="1"/>
</dbReference>